<protein>
    <submittedName>
        <fullName evidence="1">Ccrn4l protein</fullName>
    </submittedName>
</protein>
<comment type="caution">
    <text evidence="1">The sequence shown here is derived from an EMBL/GenBank/DDBJ whole genome shotgun (WGS) entry which is preliminary data.</text>
</comment>
<organism evidence="1 2">
    <name type="scientific">Symbiodinium pilosum</name>
    <name type="common">Dinoflagellate</name>
    <dbReference type="NCBI Taxonomy" id="2952"/>
    <lineage>
        <taxon>Eukaryota</taxon>
        <taxon>Sar</taxon>
        <taxon>Alveolata</taxon>
        <taxon>Dinophyceae</taxon>
        <taxon>Suessiales</taxon>
        <taxon>Symbiodiniaceae</taxon>
        <taxon>Symbiodinium</taxon>
    </lineage>
</organism>
<sequence>MQSAYNLNLWEFSFTLRGGTGPCHMLDHIWYDTARVHCQAVRDVFRSDEHKQAWPIVLPSLFAMPALDNVWRFFFLSCTVEA</sequence>
<proteinExistence type="predicted"/>
<name>A0A812VUV3_SYMPI</name>
<dbReference type="Proteomes" id="UP000649617">
    <property type="component" value="Unassembled WGS sequence"/>
</dbReference>
<dbReference type="EMBL" id="CAJNIZ010043404">
    <property type="protein sequence ID" value="CAE7659326.1"/>
    <property type="molecule type" value="Genomic_DNA"/>
</dbReference>
<reference evidence="1" key="1">
    <citation type="submission" date="2021-02" db="EMBL/GenBank/DDBJ databases">
        <authorList>
            <person name="Dougan E. K."/>
            <person name="Rhodes N."/>
            <person name="Thang M."/>
            <person name="Chan C."/>
        </authorList>
    </citation>
    <scope>NUCLEOTIDE SEQUENCE</scope>
</reference>
<gene>
    <name evidence="1" type="primary">ccrn4l</name>
    <name evidence="1" type="ORF">SPIL2461_LOCUS17830</name>
</gene>
<evidence type="ECO:0000313" key="2">
    <source>
        <dbReference type="Proteomes" id="UP000649617"/>
    </source>
</evidence>
<evidence type="ECO:0000313" key="1">
    <source>
        <dbReference type="EMBL" id="CAE7659326.1"/>
    </source>
</evidence>
<dbReference type="AlphaFoldDB" id="A0A812VUV3"/>
<keyword evidence="2" id="KW-1185">Reference proteome</keyword>
<accession>A0A812VUV3</accession>